<protein>
    <submittedName>
        <fullName evidence="2">Uncharacterized protein</fullName>
    </submittedName>
</protein>
<accession>A0A1Y1VQF6</accession>
<proteinExistence type="predicted"/>
<dbReference type="AlphaFoldDB" id="A0A1Y1VQF6"/>
<reference evidence="2 3" key="2">
    <citation type="submission" date="2016-08" db="EMBL/GenBank/DDBJ databases">
        <title>Pervasive Adenine N6-methylation of Active Genes in Fungi.</title>
        <authorList>
            <consortium name="DOE Joint Genome Institute"/>
            <person name="Mondo S.J."/>
            <person name="Dannebaum R.O."/>
            <person name="Kuo R.C."/>
            <person name="Labutti K."/>
            <person name="Haridas S."/>
            <person name="Kuo A."/>
            <person name="Salamov A."/>
            <person name="Ahrendt S.R."/>
            <person name="Lipzen A."/>
            <person name="Sullivan W."/>
            <person name="Andreopoulos W.B."/>
            <person name="Clum A."/>
            <person name="Lindquist E."/>
            <person name="Daum C."/>
            <person name="Ramamoorthy G.K."/>
            <person name="Gryganskyi A."/>
            <person name="Culley D."/>
            <person name="Magnuson J.K."/>
            <person name="James T.Y."/>
            <person name="O'Malley M.A."/>
            <person name="Stajich J.E."/>
            <person name="Spatafora J.W."/>
            <person name="Visel A."/>
            <person name="Grigoriev I.V."/>
        </authorList>
    </citation>
    <scope>NUCLEOTIDE SEQUENCE [LARGE SCALE GENOMIC DNA]</scope>
    <source>
        <strain evidence="2 3">S4</strain>
    </source>
</reference>
<comment type="caution">
    <text evidence="2">The sequence shown here is derived from an EMBL/GenBank/DDBJ whole genome shotgun (WGS) entry which is preliminary data.</text>
</comment>
<dbReference type="EMBL" id="MCFG01000659">
    <property type="protein sequence ID" value="ORX63285.1"/>
    <property type="molecule type" value="Genomic_DNA"/>
</dbReference>
<name>A0A1Y1VQF6_9FUNG</name>
<reference evidence="2 3" key="1">
    <citation type="submission" date="2016-08" db="EMBL/GenBank/DDBJ databases">
        <title>A Parts List for Fungal Cellulosomes Revealed by Comparative Genomics.</title>
        <authorList>
            <consortium name="DOE Joint Genome Institute"/>
            <person name="Haitjema C.H."/>
            <person name="Gilmore S.P."/>
            <person name="Henske J.K."/>
            <person name="Solomon K.V."/>
            <person name="De Groot R."/>
            <person name="Kuo A."/>
            <person name="Mondo S.J."/>
            <person name="Salamov A.A."/>
            <person name="Labutti K."/>
            <person name="Zhao Z."/>
            <person name="Chiniquy J."/>
            <person name="Barry K."/>
            <person name="Brewer H.M."/>
            <person name="Purvine S.O."/>
            <person name="Wright A.T."/>
            <person name="Boxma B."/>
            <person name="Van Alen T."/>
            <person name="Hackstein J.H."/>
            <person name="Baker S.E."/>
            <person name="Grigoriev I.V."/>
            <person name="O'Malley M.A."/>
        </authorList>
    </citation>
    <scope>NUCLEOTIDE SEQUENCE [LARGE SCALE GENOMIC DNA]</scope>
    <source>
        <strain evidence="2 3">S4</strain>
    </source>
</reference>
<keyword evidence="3" id="KW-1185">Reference proteome</keyword>
<gene>
    <name evidence="2" type="ORF">BCR32DRAFT_287881</name>
</gene>
<evidence type="ECO:0000313" key="3">
    <source>
        <dbReference type="Proteomes" id="UP000193944"/>
    </source>
</evidence>
<evidence type="ECO:0000313" key="2">
    <source>
        <dbReference type="EMBL" id="ORX63285.1"/>
    </source>
</evidence>
<dbReference type="Proteomes" id="UP000193944">
    <property type="component" value="Unassembled WGS sequence"/>
</dbReference>
<organism evidence="2 3">
    <name type="scientific">Anaeromyces robustus</name>
    <dbReference type="NCBI Taxonomy" id="1754192"/>
    <lineage>
        <taxon>Eukaryota</taxon>
        <taxon>Fungi</taxon>
        <taxon>Fungi incertae sedis</taxon>
        <taxon>Chytridiomycota</taxon>
        <taxon>Chytridiomycota incertae sedis</taxon>
        <taxon>Neocallimastigomycetes</taxon>
        <taxon>Neocallimastigales</taxon>
        <taxon>Neocallimastigaceae</taxon>
        <taxon>Anaeromyces</taxon>
    </lineage>
</organism>
<feature type="region of interest" description="Disordered" evidence="1">
    <location>
        <begin position="1"/>
        <end position="23"/>
    </location>
</feature>
<evidence type="ECO:0000256" key="1">
    <source>
        <dbReference type="SAM" id="MobiDB-lite"/>
    </source>
</evidence>
<sequence>MPKKERNNNSKKRKFSEEEEEDIEDLNLNTYKKKKFNGNRKNIKYNDNEDFMKLEKLEIFGMKNPTFKINPS</sequence>